<protein>
    <recommendedName>
        <fullName evidence="3">Methyltransferase domain-containing protein</fullName>
    </recommendedName>
</protein>
<evidence type="ECO:0000259" key="3">
    <source>
        <dbReference type="Pfam" id="PF13649"/>
    </source>
</evidence>
<dbReference type="EMBL" id="AQGV01000012">
    <property type="protein sequence ID" value="MBE0367400.1"/>
    <property type="molecule type" value="Genomic_DNA"/>
</dbReference>
<comment type="caution">
    <text evidence="4">The sequence shown here is derived from an EMBL/GenBank/DDBJ whole genome shotgun (WGS) entry which is preliminary data.</text>
</comment>
<evidence type="ECO:0000313" key="4">
    <source>
        <dbReference type="EMBL" id="MBE0367400.1"/>
    </source>
</evidence>
<dbReference type="PANTHER" id="PTHR43861:SF1">
    <property type="entry name" value="TRANS-ACONITATE 2-METHYLTRANSFERASE"/>
    <property type="match status" value="1"/>
</dbReference>
<dbReference type="CDD" id="cd02440">
    <property type="entry name" value="AdoMet_MTases"/>
    <property type="match status" value="1"/>
</dbReference>
<dbReference type="InterPro" id="IPR029063">
    <property type="entry name" value="SAM-dependent_MTases_sf"/>
</dbReference>
<proteinExistence type="predicted"/>
<dbReference type="Pfam" id="PF13649">
    <property type="entry name" value="Methyltransf_25"/>
    <property type="match status" value="1"/>
</dbReference>
<organism evidence="4 5">
    <name type="scientific">Pseudoalteromonas aurantia 208</name>
    <dbReference type="NCBI Taxonomy" id="1314867"/>
    <lineage>
        <taxon>Bacteria</taxon>
        <taxon>Pseudomonadati</taxon>
        <taxon>Pseudomonadota</taxon>
        <taxon>Gammaproteobacteria</taxon>
        <taxon>Alteromonadales</taxon>
        <taxon>Pseudoalteromonadaceae</taxon>
        <taxon>Pseudoalteromonas</taxon>
    </lineage>
</organism>
<keyword evidence="2" id="KW-0808">Transferase</keyword>
<evidence type="ECO:0000256" key="1">
    <source>
        <dbReference type="ARBA" id="ARBA00022603"/>
    </source>
</evidence>
<gene>
    <name evidence="4" type="ORF">PAUR_a0753</name>
</gene>
<dbReference type="Proteomes" id="UP000615755">
    <property type="component" value="Unassembled WGS sequence"/>
</dbReference>
<reference evidence="4 5" key="1">
    <citation type="submission" date="2015-03" db="EMBL/GenBank/DDBJ databases">
        <title>Genome sequence of Pseudoalteromonas aurantia.</title>
        <authorList>
            <person name="Xie B.-B."/>
            <person name="Rong J.-C."/>
            <person name="Qin Q.-L."/>
            <person name="Zhang Y.-Z."/>
        </authorList>
    </citation>
    <scope>NUCLEOTIDE SEQUENCE [LARGE SCALE GENOMIC DNA]</scope>
    <source>
        <strain evidence="4 5">208</strain>
    </source>
</reference>
<evidence type="ECO:0000313" key="5">
    <source>
        <dbReference type="Proteomes" id="UP000615755"/>
    </source>
</evidence>
<dbReference type="Gene3D" id="3.40.50.150">
    <property type="entry name" value="Vaccinia Virus protein VP39"/>
    <property type="match status" value="1"/>
</dbReference>
<keyword evidence="5" id="KW-1185">Reference proteome</keyword>
<keyword evidence="1" id="KW-0489">Methyltransferase</keyword>
<dbReference type="PANTHER" id="PTHR43861">
    <property type="entry name" value="TRANS-ACONITATE 2-METHYLTRANSFERASE-RELATED"/>
    <property type="match status" value="1"/>
</dbReference>
<evidence type="ECO:0000256" key="2">
    <source>
        <dbReference type="ARBA" id="ARBA00022679"/>
    </source>
</evidence>
<dbReference type="InterPro" id="IPR041698">
    <property type="entry name" value="Methyltransf_25"/>
</dbReference>
<dbReference type="RefSeq" id="WP_192506834.1">
    <property type="nucleotide sequence ID" value="NZ_AQGV01000012.1"/>
</dbReference>
<name>A0ABR9EAW7_9GAMM</name>
<sequence>MSEIDQKREAWHLQSQDENTQKQVARVAEERIWALLVDNVNENLELSGDERLLDVGCGNAYLLSRLNINENRVYGVDFASNMVEEARKRLPAAHFNQGEACDISFSGPFQRVLSYSIFHYFPDIQYVGFVINRLIALTEPKGIILIGDLLDSQFEAQIKSNSDLNIEASLPIIHRYSQWLFVDLKRLASDLVKHPRVASAELIQQPSEFTLSWYRKDLKITLN</sequence>
<dbReference type="SUPFAM" id="SSF53335">
    <property type="entry name" value="S-adenosyl-L-methionine-dependent methyltransferases"/>
    <property type="match status" value="1"/>
</dbReference>
<accession>A0ABR9EAW7</accession>
<feature type="domain" description="Methyltransferase" evidence="3">
    <location>
        <begin position="53"/>
        <end position="127"/>
    </location>
</feature>